<dbReference type="InterPro" id="IPR046947">
    <property type="entry name" value="LytR-like"/>
</dbReference>
<reference evidence="4 5" key="1">
    <citation type="submission" date="2016-10" db="EMBL/GenBank/DDBJ databases">
        <authorList>
            <person name="de Groot N.N."/>
        </authorList>
    </citation>
    <scope>NUCLEOTIDE SEQUENCE [LARGE SCALE GENOMIC DNA]</scope>
    <source>
        <strain evidence="4 5">ATCC 51969</strain>
    </source>
</reference>
<dbReference type="SMART" id="SM00850">
    <property type="entry name" value="LytTR"/>
    <property type="match status" value="1"/>
</dbReference>
<organism evidence="4 5">
    <name type="scientific">Pedobacter antarcticus</name>
    <dbReference type="NCBI Taxonomy" id="34086"/>
    <lineage>
        <taxon>Bacteria</taxon>
        <taxon>Pseudomonadati</taxon>
        <taxon>Bacteroidota</taxon>
        <taxon>Sphingobacteriia</taxon>
        <taxon>Sphingobacteriales</taxon>
        <taxon>Sphingobacteriaceae</taxon>
        <taxon>Pedobacter</taxon>
    </lineage>
</organism>
<name>A0A1I2IBA4_9SPHI</name>
<feature type="domain" description="Response regulatory" evidence="2">
    <location>
        <begin position="3"/>
        <end position="116"/>
    </location>
</feature>
<dbReference type="InterPro" id="IPR001789">
    <property type="entry name" value="Sig_transdc_resp-reg_receiver"/>
</dbReference>
<accession>A0A1I2IBA4</accession>
<gene>
    <name evidence="4" type="ORF">SAMN03003324_03577</name>
</gene>
<dbReference type="PANTHER" id="PTHR37299:SF1">
    <property type="entry name" value="STAGE 0 SPORULATION PROTEIN A HOMOLOG"/>
    <property type="match status" value="1"/>
</dbReference>
<proteinExistence type="predicted"/>
<keyword evidence="1" id="KW-0597">Phosphoprotein</keyword>
<dbReference type="InterPro" id="IPR011006">
    <property type="entry name" value="CheY-like_superfamily"/>
</dbReference>
<dbReference type="RefSeq" id="WP_234797588.1">
    <property type="nucleotide sequence ID" value="NZ_FONS01000011.1"/>
</dbReference>
<dbReference type="SMART" id="SM00448">
    <property type="entry name" value="REC"/>
    <property type="match status" value="1"/>
</dbReference>
<sequence length="254" mass="29071">MMKIVIIEDEQLTADDLADIIQDLQSDAEIVGILKSVKEAIAYFKNNPAVDLIFSDIQLGDGNSFDIFKATDISAPIIFCTAYDEYALNAFRTNGIDYILKPFTPETVGQALKKYHALRKEFSAEIVSYESIYDLFSGKAHQKTSSILITYKDKIIPVKKSSIALFYIGNEETHLITFEQKEYVLNKNLEELERLCGDEFFRINRQFLVNRKAIKDAAHFFSRKLIINLSIPFKESITISKEKTPQFLEWLAGR</sequence>
<dbReference type="AlphaFoldDB" id="A0A1I2IBA4"/>
<dbReference type="STRING" id="34086.SAMN04488084_11711"/>
<dbReference type="Gene3D" id="2.40.50.1020">
    <property type="entry name" value="LytTr DNA-binding domain"/>
    <property type="match status" value="1"/>
</dbReference>
<dbReference type="Pfam" id="PF04397">
    <property type="entry name" value="LytTR"/>
    <property type="match status" value="1"/>
</dbReference>
<evidence type="ECO:0000256" key="1">
    <source>
        <dbReference type="PROSITE-ProRule" id="PRU00169"/>
    </source>
</evidence>
<dbReference type="InterPro" id="IPR007492">
    <property type="entry name" value="LytTR_DNA-bd_dom"/>
</dbReference>
<dbReference type="GO" id="GO:0000156">
    <property type="term" value="F:phosphorelay response regulator activity"/>
    <property type="evidence" value="ECO:0007669"/>
    <property type="project" value="InterPro"/>
</dbReference>
<dbReference type="Proteomes" id="UP000183129">
    <property type="component" value="Unassembled WGS sequence"/>
</dbReference>
<dbReference type="GO" id="GO:0003677">
    <property type="term" value="F:DNA binding"/>
    <property type="evidence" value="ECO:0007669"/>
    <property type="project" value="InterPro"/>
</dbReference>
<evidence type="ECO:0000313" key="5">
    <source>
        <dbReference type="Proteomes" id="UP000183129"/>
    </source>
</evidence>
<evidence type="ECO:0000259" key="3">
    <source>
        <dbReference type="PROSITE" id="PS50930"/>
    </source>
</evidence>
<dbReference type="SUPFAM" id="SSF52172">
    <property type="entry name" value="CheY-like"/>
    <property type="match status" value="1"/>
</dbReference>
<feature type="domain" description="HTH LytTR-type" evidence="3">
    <location>
        <begin position="147"/>
        <end position="215"/>
    </location>
</feature>
<feature type="modified residue" description="4-aspartylphosphate" evidence="1">
    <location>
        <position position="56"/>
    </location>
</feature>
<protein>
    <submittedName>
        <fullName evidence="4">Two component transcriptional regulator, LytTR family</fullName>
    </submittedName>
</protein>
<dbReference type="Pfam" id="PF00072">
    <property type="entry name" value="Response_reg"/>
    <property type="match status" value="1"/>
</dbReference>
<dbReference type="Gene3D" id="3.40.50.2300">
    <property type="match status" value="1"/>
</dbReference>
<evidence type="ECO:0000259" key="2">
    <source>
        <dbReference type="PROSITE" id="PS50110"/>
    </source>
</evidence>
<dbReference type="PANTHER" id="PTHR37299">
    <property type="entry name" value="TRANSCRIPTIONAL REGULATOR-RELATED"/>
    <property type="match status" value="1"/>
</dbReference>
<dbReference type="PROSITE" id="PS50930">
    <property type="entry name" value="HTH_LYTTR"/>
    <property type="match status" value="1"/>
</dbReference>
<evidence type="ECO:0000313" key="4">
    <source>
        <dbReference type="EMBL" id="SFF37821.1"/>
    </source>
</evidence>
<dbReference type="PROSITE" id="PS50110">
    <property type="entry name" value="RESPONSE_REGULATORY"/>
    <property type="match status" value="1"/>
</dbReference>
<dbReference type="EMBL" id="FONS01000011">
    <property type="protein sequence ID" value="SFF37821.1"/>
    <property type="molecule type" value="Genomic_DNA"/>
</dbReference>